<dbReference type="EMBL" id="JAFNEN010001375">
    <property type="protein sequence ID" value="KAG8173989.1"/>
    <property type="molecule type" value="Genomic_DNA"/>
</dbReference>
<organism evidence="1 2">
    <name type="scientific">Oedothorax gibbosus</name>
    <dbReference type="NCBI Taxonomy" id="931172"/>
    <lineage>
        <taxon>Eukaryota</taxon>
        <taxon>Metazoa</taxon>
        <taxon>Ecdysozoa</taxon>
        <taxon>Arthropoda</taxon>
        <taxon>Chelicerata</taxon>
        <taxon>Arachnida</taxon>
        <taxon>Araneae</taxon>
        <taxon>Araneomorphae</taxon>
        <taxon>Entelegynae</taxon>
        <taxon>Araneoidea</taxon>
        <taxon>Linyphiidae</taxon>
        <taxon>Erigoninae</taxon>
        <taxon>Oedothorax</taxon>
    </lineage>
</organism>
<dbReference type="AlphaFoldDB" id="A0AAV6TQ48"/>
<protein>
    <submittedName>
        <fullName evidence="1">Uncharacterized protein</fullName>
    </submittedName>
</protein>
<name>A0AAV6TQ48_9ARAC</name>
<proteinExistence type="predicted"/>
<reference evidence="1 2" key="1">
    <citation type="journal article" date="2022" name="Nat. Ecol. Evol.">
        <title>A masculinizing supergene underlies an exaggerated male reproductive morph in a spider.</title>
        <authorList>
            <person name="Hendrickx F."/>
            <person name="De Corte Z."/>
            <person name="Sonet G."/>
            <person name="Van Belleghem S.M."/>
            <person name="Kostlbacher S."/>
            <person name="Vangestel C."/>
        </authorList>
    </citation>
    <scope>NUCLEOTIDE SEQUENCE [LARGE SCALE GENOMIC DNA]</scope>
    <source>
        <strain evidence="1">W744_W776</strain>
    </source>
</reference>
<gene>
    <name evidence="1" type="ORF">JTE90_029414</name>
</gene>
<evidence type="ECO:0000313" key="2">
    <source>
        <dbReference type="Proteomes" id="UP000827092"/>
    </source>
</evidence>
<evidence type="ECO:0000313" key="1">
    <source>
        <dbReference type="EMBL" id="KAG8173989.1"/>
    </source>
</evidence>
<accession>A0AAV6TQ48</accession>
<comment type="caution">
    <text evidence="1">The sequence shown here is derived from an EMBL/GenBank/DDBJ whole genome shotgun (WGS) entry which is preliminary data.</text>
</comment>
<sequence>MFSYLHLHNPVAYALLESSFRMVSSNALSWFSLLSLPSFVAAKEALIEFRSHSSSICLIAELSWLHSKAFYHIAFDVSFVESGYAIKYT</sequence>
<dbReference type="Proteomes" id="UP000827092">
    <property type="component" value="Unassembled WGS sequence"/>
</dbReference>
<keyword evidence="2" id="KW-1185">Reference proteome</keyword>